<proteinExistence type="predicted"/>
<name>A0A7S0BFC2_9RHOD</name>
<evidence type="ECO:0000313" key="1">
    <source>
        <dbReference type="EMBL" id="CAD8391793.1"/>
    </source>
</evidence>
<gene>
    <name evidence="1" type="ORF">RMAR0315_LOCUS1768</name>
</gene>
<dbReference type="EMBL" id="HBEK01003235">
    <property type="protein sequence ID" value="CAD8391793.1"/>
    <property type="molecule type" value="Transcribed_RNA"/>
</dbReference>
<reference evidence="1" key="1">
    <citation type="submission" date="2021-01" db="EMBL/GenBank/DDBJ databases">
        <authorList>
            <person name="Corre E."/>
            <person name="Pelletier E."/>
            <person name="Niang G."/>
            <person name="Scheremetjew M."/>
            <person name="Finn R."/>
            <person name="Kale V."/>
            <person name="Holt S."/>
            <person name="Cochrane G."/>
            <person name="Meng A."/>
            <person name="Brown T."/>
            <person name="Cohen L."/>
        </authorList>
    </citation>
    <scope>NUCLEOTIDE SEQUENCE</scope>
    <source>
        <strain evidence="1">UTEX LB 2760</strain>
    </source>
</reference>
<organism evidence="1">
    <name type="scientific">Rhodosorus marinus</name>
    <dbReference type="NCBI Taxonomy" id="101924"/>
    <lineage>
        <taxon>Eukaryota</taxon>
        <taxon>Rhodophyta</taxon>
        <taxon>Stylonematophyceae</taxon>
        <taxon>Stylonematales</taxon>
        <taxon>Stylonemataceae</taxon>
        <taxon>Rhodosorus</taxon>
    </lineage>
</organism>
<accession>A0A7S0BFC2</accession>
<protein>
    <submittedName>
        <fullName evidence="1">Uncharacterized protein</fullName>
    </submittedName>
</protein>
<dbReference type="AlphaFoldDB" id="A0A7S0BFC2"/>
<sequence>MVHGMSSDGLDQVKLRSMAQNIFPELLQIEEPLPGVFGKASPGHGRGISFHCGSYLRLDKIVGSGEARTWEPEFGWTRLISATLIHDEAFPDGFILTPQRRLST</sequence>